<dbReference type="SMART" id="SM00005">
    <property type="entry name" value="DEATH"/>
    <property type="match status" value="1"/>
</dbReference>
<evidence type="ECO:0000259" key="1">
    <source>
        <dbReference type="PROSITE" id="PS50017"/>
    </source>
</evidence>
<dbReference type="Proteomes" id="UP001159405">
    <property type="component" value="Unassembled WGS sequence"/>
</dbReference>
<gene>
    <name evidence="2" type="ORF">PLOB_00009609</name>
</gene>
<keyword evidence="3" id="KW-1185">Reference proteome</keyword>
<organism evidence="2 3">
    <name type="scientific">Porites lobata</name>
    <dbReference type="NCBI Taxonomy" id="104759"/>
    <lineage>
        <taxon>Eukaryota</taxon>
        <taxon>Metazoa</taxon>
        <taxon>Cnidaria</taxon>
        <taxon>Anthozoa</taxon>
        <taxon>Hexacorallia</taxon>
        <taxon>Scleractinia</taxon>
        <taxon>Fungiina</taxon>
        <taxon>Poritidae</taxon>
        <taxon>Porites</taxon>
    </lineage>
</organism>
<protein>
    <recommendedName>
        <fullName evidence="1">Death domain-containing protein</fullName>
    </recommendedName>
</protein>
<dbReference type="Pfam" id="PF20706">
    <property type="entry name" value="GT4-conflict"/>
    <property type="match status" value="1"/>
</dbReference>
<name>A0ABN8QR28_9CNID</name>
<comment type="caution">
    <text evidence="2">The sequence shown here is derived from an EMBL/GenBank/DDBJ whole genome shotgun (WGS) entry which is preliminary data.</text>
</comment>
<dbReference type="SUPFAM" id="SSF53756">
    <property type="entry name" value="UDP-Glycosyltransferase/glycogen phosphorylase"/>
    <property type="match status" value="1"/>
</dbReference>
<dbReference type="Gene3D" id="1.10.533.10">
    <property type="entry name" value="Death Domain, Fas"/>
    <property type="match status" value="1"/>
</dbReference>
<feature type="domain" description="Death" evidence="1">
    <location>
        <begin position="488"/>
        <end position="537"/>
    </location>
</feature>
<dbReference type="PROSITE" id="PS50017">
    <property type="entry name" value="DEATH_DOMAIN"/>
    <property type="match status" value="1"/>
</dbReference>
<dbReference type="Pfam" id="PF00531">
    <property type="entry name" value="Death"/>
    <property type="match status" value="1"/>
</dbReference>
<proteinExistence type="predicted"/>
<reference evidence="2 3" key="1">
    <citation type="submission" date="2022-05" db="EMBL/GenBank/DDBJ databases">
        <authorList>
            <consortium name="Genoscope - CEA"/>
            <person name="William W."/>
        </authorList>
    </citation>
    <scope>NUCLEOTIDE SEQUENCE [LARGE SCALE GENOMIC DNA]</scope>
</reference>
<dbReference type="EMBL" id="CALNXK010000148">
    <property type="protein sequence ID" value="CAH3169140.1"/>
    <property type="molecule type" value="Genomic_DNA"/>
</dbReference>
<sequence length="562" mass="63280">LSFLICFLGEPIQRITLASNAEGWDKMVNGQLESTLALDERVLVTGFVPGNTQQQREHARELNIDLFDAKFISGYSSTELLAYPPDDLNIDILMMHSYGRDVGRQAQIIKDTKNCKWVLVVHTVSEELEKYAQKAVSRAAVNEPISEHELQVKLCEKADLVVAVGPKVAEAYKAALRYCGKQDSIFTLMPKISSEFLGVRQSSDTKCWDTGEKFRILISGSAKYFKVKGCDIAAKAINLLQDSSYHLILVVLQDDNIAEIQQAMYKEGINVKQLTVRGCPGTTEAWHRLLCEVDLLIKPSRTEGFGMSGLRAISADLPLLVSRSCGLGIALKSLPSGRNHVVDSDEPKIWADKIKEVREKGFKTCHVHAEQLRSEYTTRFLWKEQVDRLLRIFSEMVAQNQGMNSITFDLIIAEADRVDGRFLGEDVNPSIQESNQDASGRDRLDAMAVARKVKISHALSTKVRDLPVQVYKQICEQLNIKRDEKFDDFRILAEKLGFSREQIRHFESKDDPTDEILTSWSLASGEATVGKLIELLNGEDLERWDVAKTLLKHWVDAQNLHT</sequence>
<dbReference type="SUPFAM" id="SSF47986">
    <property type="entry name" value="DEATH domain"/>
    <property type="match status" value="1"/>
</dbReference>
<dbReference type="Gene3D" id="3.40.50.2000">
    <property type="entry name" value="Glycogen Phosphorylase B"/>
    <property type="match status" value="1"/>
</dbReference>
<dbReference type="InterPro" id="IPR000488">
    <property type="entry name" value="Death_dom"/>
</dbReference>
<evidence type="ECO:0000313" key="3">
    <source>
        <dbReference type="Proteomes" id="UP001159405"/>
    </source>
</evidence>
<evidence type="ECO:0000313" key="2">
    <source>
        <dbReference type="EMBL" id="CAH3169140.1"/>
    </source>
</evidence>
<dbReference type="InterPro" id="IPR011029">
    <property type="entry name" value="DEATH-like_dom_sf"/>
</dbReference>
<feature type="non-terminal residue" evidence="2">
    <location>
        <position position="1"/>
    </location>
</feature>
<accession>A0ABN8QR28</accession>